<dbReference type="GO" id="GO:0012505">
    <property type="term" value="C:endomembrane system"/>
    <property type="evidence" value="ECO:0007669"/>
    <property type="project" value="UniProtKB-SubCell"/>
</dbReference>
<dbReference type="Pfam" id="PF06803">
    <property type="entry name" value="DUF1232"/>
    <property type="match status" value="1"/>
</dbReference>
<dbReference type="Proteomes" id="UP000230821">
    <property type="component" value="Unassembled WGS sequence"/>
</dbReference>
<evidence type="ECO:0000256" key="5">
    <source>
        <dbReference type="SAM" id="Phobius"/>
    </source>
</evidence>
<evidence type="ECO:0000256" key="2">
    <source>
        <dbReference type="ARBA" id="ARBA00022692"/>
    </source>
</evidence>
<comment type="caution">
    <text evidence="7">The sequence shown here is derived from an EMBL/GenBank/DDBJ whole genome shotgun (WGS) entry which is preliminary data.</text>
</comment>
<evidence type="ECO:0000259" key="6">
    <source>
        <dbReference type="Pfam" id="PF06803"/>
    </source>
</evidence>
<dbReference type="EMBL" id="PDSK01000096">
    <property type="protein sequence ID" value="PIE33674.1"/>
    <property type="molecule type" value="Genomic_DNA"/>
</dbReference>
<feature type="transmembrane region" description="Helical" evidence="5">
    <location>
        <begin position="53"/>
        <end position="72"/>
    </location>
</feature>
<gene>
    <name evidence="7" type="ORF">CSA56_11215</name>
</gene>
<sequence length="140" mass="16378">MEDIGKLYDSFRETLLRWTRTWFGRPGEVVMLYLFLLPDLVRLMANLLADHRVFLFDKIFVAGVLLYVISPIDLFPEALTGPFGLVEDLFLALMMLYRLLGNPYNSAAIEELWKGDPKMLLRIQRGCQHIRSLVMKSRRR</sequence>
<dbReference type="InterPro" id="IPR010652">
    <property type="entry name" value="DUF1232"/>
</dbReference>
<accession>A0A2G6KDB3</accession>
<feature type="domain" description="DUF1232" evidence="6">
    <location>
        <begin position="58"/>
        <end position="93"/>
    </location>
</feature>
<evidence type="ECO:0000256" key="1">
    <source>
        <dbReference type="ARBA" id="ARBA00004127"/>
    </source>
</evidence>
<reference evidence="7 8" key="1">
    <citation type="submission" date="2017-10" db="EMBL/GenBank/DDBJ databases">
        <title>Novel microbial diversity and functional potential in the marine mammal oral microbiome.</title>
        <authorList>
            <person name="Dudek N.K."/>
            <person name="Sun C.L."/>
            <person name="Burstein D."/>
            <person name="Kantor R.S."/>
            <person name="Aliaga Goltsman D.S."/>
            <person name="Bik E.M."/>
            <person name="Thomas B.C."/>
            <person name="Banfield J.F."/>
            <person name="Relman D.A."/>
        </authorList>
    </citation>
    <scope>NUCLEOTIDE SEQUENCE [LARGE SCALE GENOMIC DNA]</scope>
    <source>
        <strain evidence="7">DOLJORAL78_47_16</strain>
    </source>
</reference>
<keyword evidence="3 5" id="KW-1133">Transmembrane helix</keyword>
<proteinExistence type="predicted"/>
<evidence type="ECO:0000256" key="4">
    <source>
        <dbReference type="ARBA" id="ARBA00023136"/>
    </source>
</evidence>
<dbReference type="AlphaFoldDB" id="A0A2G6KDB3"/>
<name>A0A2G6KDB3_9BACT</name>
<comment type="subcellular location">
    <subcellularLocation>
        <location evidence="1">Endomembrane system</location>
        <topology evidence="1">Multi-pass membrane protein</topology>
    </subcellularLocation>
</comment>
<keyword evidence="4 5" id="KW-0472">Membrane</keyword>
<keyword evidence="2 5" id="KW-0812">Transmembrane</keyword>
<evidence type="ECO:0000313" key="8">
    <source>
        <dbReference type="Proteomes" id="UP000230821"/>
    </source>
</evidence>
<protein>
    <recommendedName>
        <fullName evidence="6">DUF1232 domain-containing protein</fullName>
    </recommendedName>
</protein>
<feature type="transmembrane region" description="Helical" evidence="5">
    <location>
        <begin position="78"/>
        <end position="97"/>
    </location>
</feature>
<evidence type="ECO:0000256" key="3">
    <source>
        <dbReference type="ARBA" id="ARBA00022989"/>
    </source>
</evidence>
<evidence type="ECO:0000313" key="7">
    <source>
        <dbReference type="EMBL" id="PIE33674.1"/>
    </source>
</evidence>
<organism evidence="7 8">
    <name type="scientific">candidate division KSB3 bacterium</name>
    <dbReference type="NCBI Taxonomy" id="2044937"/>
    <lineage>
        <taxon>Bacteria</taxon>
        <taxon>candidate division KSB3</taxon>
    </lineage>
</organism>